<accession>A0A3V7B6G7</accession>
<dbReference type="EMBL" id="AAACVH010000041">
    <property type="protein sequence ID" value="EAA8667345.1"/>
    <property type="molecule type" value="Genomic_DNA"/>
</dbReference>
<dbReference type="AlphaFoldDB" id="A0A3V7B6G7"/>
<name>A0A3V7B6G7_SALER</name>
<dbReference type="Gene3D" id="3.30.2000.20">
    <property type="match status" value="1"/>
</dbReference>
<dbReference type="Proteomes" id="UP000839834">
    <property type="component" value="Unassembled WGS sequence"/>
</dbReference>
<evidence type="ECO:0000313" key="1">
    <source>
        <dbReference type="EMBL" id="AXD71552.1"/>
    </source>
</evidence>
<dbReference type="InterPro" id="IPR025395">
    <property type="entry name" value="Phage_tail_terminator-like"/>
</dbReference>
<proteinExistence type="predicted"/>
<dbReference type="Pfam" id="PF13554">
    <property type="entry name" value="Phage_tail_terminator_5"/>
    <property type="match status" value="1"/>
</dbReference>
<organism evidence="2">
    <name type="scientific">Salmonella enterica</name>
    <name type="common">Salmonella choleraesuis</name>
    <dbReference type="NCBI Taxonomy" id="28901"/>
    <lineage>
        <taxon>Bacteria</taxon>
        <taxon>Pseudomonadati</taxon>
        <taxon>Pseudomonadota</taxon>
        <taxon>Gammaproteobacteria</taxon>
        <taxon>Enterobacterales</taxon>
        <taxon>Enterobacteriaceae</taxon>
        <taxon>Salmonella</taxon>
    </lineage>
</organism>
<gene>
    <name evidence="1" type="ORF">CHC34_11675</name>
    <name evidence="2" type="ORF">NL99_20715</name>
</gene>
<reference evidence="1 3" key="1">
    <citation type="submission" date="2018-06" db="EMBL/GenBank/DDBJ databases">
        <title>Completed Genome Sequences of 32 Strains from Various Serotypes of Salmonella enterica.</title>
        <authorList>
            <person name="Nash J.H.E."/>
            <person name="Robertson J."/>
            <person name="Bessonov K."/>
        </authorList>
    </citation>
    <scope>NUCLEOTIDE SEQUENCE [LARGE SCALE GENOMIC DNA]</scope>
    <source>
        <strain evidence="1 3">SA20021456</strain>
    </source>
</reference>
<dbReference type="RefSeq" id="WP_070804550.1">
    <property type="nucleotide sequence ID" value="NZ_CP030219.1"/>
</dbReference>
<dbReference type="Proteomes" id="UP000251994">
    <property type="component" value="Chromosome"/>
</dbReference>
<protein>
    <submittedName>
        <fullName evidence="2">Uncharacterized protein</fullName>
    </submittedName>
</protein>
<reference evidence="2" key="2">
    <citation type="submission" date="2018-08" db="EMBL/GenBank/DDBJ databases">
        <authorList>
            <consortium name="GenomeTrakr network: Whole genome sequencing for foodborne pathogen traceback"/>
        </authorList>
    </citation>
    <scope>NUCLEOTIDE SEQUENCE [LARGE SCALE GENOMIC DNA]</scope>
    <source>
        <strain evidence="2">FLUFL-367</strain>
    </source>
</reference>
<dbReference type="EMBL" id="CP030219">
    <property type="protein sequence ID" value="AXD71552.1"/>
    <property type="molecule type" value="Genomic_DNA"/>
</dbReference>
<sequence length="136" mass="15249">MKDISTALRTRMQEAAVSLNLPVAWPLEDFTPPDGDWLEFIFRPASDTPLSQGPGGLNTISGFIRITVHCKHREGVSSDALFYGDRLRTFFTSGVTLDCNETRVTLKNRDYNGPLPVAGHVAWILTVYWSSYELRS</sequence>
<evidence type="ECO:0000313" key="3">
    <source>
        <dbReference type="Proteomes" id="UP000251994"/>
    </source>
</evidence>
<evidence type="ECO:0000313" key="2">
    <source>
        <dbReference type="EMBL" id="EAA8667345.1"/>
    </source>
</evidence>